<feature type="region of interest" description="Disordered" evidence="2">
    <location>
        <begin position="374"/>
        <end position="409"/>
    </location>
</feature>
<dbReference type="InterPro" id="IPR029058">
    <property type="entry name" value="AB_hydrolase_fold"/>
</dbReference>
<keyword evidence="1" id="KW-0378">Hydrolase</keyword>
<comment type="caution">
    <text evidence="4">The sequence shown here is derived from an EMBL/GenBank/DDBJ whole genome shotgun (WGS) entry which is preliminary data.</text>
</comment>
<dbReference type="AlphaFoldDB" id="A0A0W0G6P1"/>
<dbReference type="PANTHER" id="PTHR48081:SF8">
    <property type="entry name" value="ALPHA_BETA HYDROLASE FOLD-3 DOMAIN-CONTAINING PROTEIN-RELATED"/>
    <property type="match status" value="1"/>
</dbReference>
<feature type="compositionally biased region" description="Basic and acidic residues" evidence="2">
    <location>
        <begin position="383"/>
        <end position="409"/>
    </location>
</feature>
<proteinExistence type="predicted"/>
<name>A0A0W0G6P1_MONRR</name>
<dbReference type="GO" id="GO:0016787">
    <property type="term" value="F:hydrolase activity"/>
    <property type="evidence" value="ECO:0007669"/>
    <property type="project" value="UniProtKB-KW"/>
</dbReference>
<dbReference type="InterPro" id="IPR050300">
    <property type="entry name" value="GDXG_lipolytic_enzyme"/>
</dbReference>
<dbReference type="PANTHER" id="PTHR48081">
    <property type="entry name" value="AB HYDROLASE SUPERFAMILY PROTEIN C4A8.06C"/>
    <property type="match status" value="1"/>
</dbReference>
<evidence type="ECO:0000259" key="3">
    <source>
        <dbReference type="Pfam" id="PF07859"/>
    </source>
</evidence>
<organism evidence="4 5">
    <name type="scientific">Moniliophthora roreri</name>
    <name type="common">Frosty pod rot fungus</name>
    <name type="synonym">Monilia roreri</name>
    <dbReference type="NCBI Taxonomy" id="221103"/>
    <lineage>
        <taxon>Eukaryota</taxon>
        <taxon>Fungi</taxon>
        <taxon>Dikarya</taxon>
        <taxon>Basidiomycota</taxon>
        <taxon>Agaricomycotina</taxon>
        <taxon>Agaricomycetes</taxon>
        <taxon>Agaricomycetidae</taxon>
        <taxon>Agaricales</taxon>
        <taxon>Marasmiineae</taxon>
        <taxon>Marasmiaceae</taxon>
        <taxon>Moniliophthora</taxon>
    </lineage>
</organism>
<protein>
    <recommendedName>
        <fullName evidence="3">Alpha/beta hydrolase fold-3 domain-containing protein</fullName>
    </recommendedName>
</protein>
<dbReference type="Pfam" id="PF07859">
    <property type="entry name" value="Abhydrolase_3"/>
    <property type="match status" value="1"/>
</dbReference>
<dbReference type="Gene3D" id="3.40.50.1820">
    <property type="entry name" value="alpha/beta hydrolase"/>
    <property type="match status" value="1"/>
</dbReference>
<dbReference type="eggNOG" id="KOG1515">
    <property type="taxonomic scope" value="Eukaryota"/>
</dbReference>
<dbReference type="SUPFAM" id="SSF53474">
    <property type="entry name" value="alpha/beta-Hydrolases"/>
    <property type="match status" value="1"/>
</dbReference>
<evidence type="ECO:0000313" key="4">
    <source>
        <dbReference type="EMBL" id="KTB44177.1"/>
    </source>
</evidence>
<accession>A0A0W0G6P1</accession>
<dbReference type="ESTHER" id="9agar-a0a0w0g6p1">
    <property type="family name" value="Hormone-sensitive_lipase_like"/>
</dbReference>
<dbReference type="EMBL" id="LATX01000977">
    <property type="protein sequence ID" value="KTB44177.1"/>
    <property type="molecule type" value="Genomic_DNA"/>
</dbReference>
<gene>
    <name evidence="4" type="ORF">WG66_3246</name>
</gene>
<evidence type="ECO:0000256" key="1">
    <source>
        <dbReference type="ARBA" id="ARBA00022801"/>
    </source>
</evidence>
<dbReference type="InterPro" id="IPR013094">
    <property type="entry name" value="AB_hydrolase_3"/>
</dbReference>
<evidence type="ECO:0000256" key="2">
    <source>
        <dbReference type="SAM" id="MobiDB-lite"/>
    </source>
</evidence>
<dbReference type="Proteomes" id="UP000054988">
    <property type="component" value="Unassembled WGS sequence"/>
</dbReference>
<evidence type="ECO:0000313" key="5">
    <source>
        <dbReference type="Proteomes" id="UP000054988"/>
    </source>
</evidence>
<feature type="domain" description="Alpha/beta hydrolase fold-3" evidence="3">
    <location>
        <begin position="95"/>
        <end position="307"/>
    </location>
</feature>
<sequence>MAEYSHLSNLDPEFAAIAATIPSLPARDIPPSAVELRQTFGAEILKGIKAAYDPQVPPDSEYQLTDRQIDVDGAQVLCRCIVPTARTGEDKFPLLFWTHGGGWVIGELAWDDSRLRRLAVDRRIAVVNCEYRLAPEHPFPIPVNDSCACLKYFAAHPELVSADLSKGFLVAGISAGGNLAAVLAHLARDDPFFKEKPITGQLLSIPVTLHPDVYPEEQLLISFEQNKDALLLTAQGMREMWNFYNSDPLDPKASPVLLPSHAGLAPAYVQVCGQDPLRDEGLLYEKLLREAGVKTKLEIYPGVPHGFDIVAPNISLGKKYSADIGNGIQWLLQGASSSNQTTTLPRAYLMAQEETELNEQLEVAKQLLNQDLTKTPQRVTQSQRREATKDIQELSEDKSEAESSTESDHFEEFKNLFQNPSVPDMTTSSTGALTDVKPKVSANEERIASTIATMVVGAIGDSKDEGEKTPVPDVYEGDHKDTRCFLLNLELYF</sequence>
<reference evidence="4 5" key="1">
    <citation type="submission" date="2015-12" db="EMBL/GenBank/DDBJ databases">
        <title>Draft genome sequence of Moniliophthora roreri, the causal agent of frosty pod rot of cacao.</title>
        <authorList>
            <person name="Aime M.C."/>
            <person name="Diaz-Valderrama J.R."/>
            <person name="Kijpornyongpan T."/>
            <person name="Phillips-Mora W."/>
        </authorList>
    </citation>
    <scope>NUCLEOTIDE SEQUENCE [LARGE SCALE GENOMIC DNA]</scope>
    <source>
        <strain evidence="4 5">MCA 2952</strain>
    </source>
</reference>